<dbReference type="AlphaFoldDB" id="A0A9Q1FUE5"/>
<sequence>MRQMVVDLHKSGNGYRQIEPCLKLPIRTIINKFKANGAVMNLPRRGRKSSFPPRAVRRMV</sequence>
<reference evidence="1" key="1">
    <citation type="journal article" date="2023" name="Science">
        <title>Genome structures resolve the early diversification of teleost fishes.</title>
        <authorList>
            <person name="Parey E."/>
            <person name="Louis A."/>
            <person name="Montfort J."/>
            <person name="Bouchez O."/>
            <person name="Roques C."/>
            <person name="Iampietro C."/>
            <person name="Lluch J."/>
            <person name="Castinel A."/>
            <person name="Donnadieu C."/>
            <person name="Desvignes T."/>
            <person name="Floi Bucao C."/>
            <person name="Jouanno E."/>
            <person name="Wen M."/>
            <person name="Mejri S."/>
            <person name="Dirks R."/>
            <person name="Jansen H."/>
            <person name="Henkel C."/>
            <person name="Chen W.J."/>
            <person name="Zahm M."/>
            <person name="Cabau C."/>
            <person name="Klopp C."/>
            <person name="Thompson A.W."/>
            <person name="Robinson-Rechavi M."/>
            <person name="Braasch I."/>
            <person name="Lecointre G."/>
            <person name="Bobe J."/>
            <person name="Postlethwait J.H."/>
            <person name="Berthelot C."/>
            <person name="Roest Crollius H."/>
            <person name="Guiguen Y."/>
        </authorList>
    </citation>
    <scope>NUCLEOTIDE SEQUENCE</scope>
    <source>
        <strain evidence="1">WJC10195</strain>
    </source>
</reference>
<gene>
    <name evidence="1" type="ORF">SKAU_G00080470</name>
</gene>
<dbReference type="InterPro" id="IPR036388">
    <property type="entry name" value="WH-like_DNA-bd_sf"/>
</dbReference>
<dbReference type="Gene3D" id="1.10.10.10">
    <property type="entry name" value="Winged helix-like DNA-binding domain superfamily/Winged helix DNA-binding domain"/>
    <property type="match status" value="1"/>
</dbReference>
<evidence type="ECO:0000313" key="2">
    <source>
        <dbReference type="Proteomes" id="UP001152622"/>
    </source>
</evidence>
<organism evidence="1 2">
    <name type="scientific">Synaphobranchus kaupii</name>
    <name type="common">Kaup's arrowtooth eel</name>
    <dbReference type="NCBI Taxonomy" id="118154"/>
    <lineage>
        <taxon>Eukaryota</taxon>
        <taxon>Metazoa</taxon>
        <taxon>Chordata</taxon>
        <taxon>Craniata</taxon>
        <taxon>Vertebrata</taxon>
        <taxon>Euteleostomi</taxon>
        <taxon>Actinopterygii</taxon>
        <taxon>Neopterygii</taxon>
        <taxon>Teleostei</taxon>
        <taxon>Anguilliformes</taxon>
        <taxon>Synaphobranchidae</taxon>
        <taxon>Synaphobranchus</taxon>
    </lineage>
</organism>
<name>A0A9Q1FUE5_SYNKA</name>
<dbReference type="OrthoDB" id="3263820at2759"/>
<evidence type="ECO:0000313" key="1">
    <source>
        <dbReference type="EMBL" id="KAJ8368019.1"/>
    </source>
</evidence>
<proteinExistence type="predicted"/>
<dbReference type="EMBL" id="JAINUF010000003">
    <property type="protein sequence ID" value="KAJ8368019.1"/>
    <property type="molecule type" value="Genomic_DNA"/>
</dbReference>
<accession>A0A9Q1FUE5</accession>
<dbReference type="Proteomes" id="UP001152622">
    <property type="component" value="Chromosome 3"/>
</dbReference>
<protein>
    <submittedName>
        <fullName evidence="1">Uncharacterized protein</fullName>
    </submittedName>
</protein>
<comment type="caution">
    <text evidence="1">The sequence shown here is derived from an EMBL/GenBank/DDBJ whole genome shotgun (WGS) entry which is preliminary data.</text>
</comment>
<keyword evidence="2" id="KW-1185">Reference proteome</keyword>